<reference evidence="11" key="1">
    <citation type="submission" date="2017-07" db="EMBL/GenBank/DDBJ databases">
        <title>Comparative genome mining reveals phylogenetic distribution patterns of secondary metabolites in Amycolatopsis.</title>
        <authorList>
            <person name="Adamek M."/>
            <person name="Alanjary M."/>
            <person name="Sales-Ortells H."/>
            <person name="Goodfellow M."/>
            <person name="Bull A.T."/>
            <person name="Kalinowski J."/>
            <person name="Ziemert N."/>
        </authorList>
    </citation>
    <scope>NUCLEOTIDE SEQUENCE [LARGE SCALE GENOMIC DNA]</scope>
    <source>
        <strain evidence="11">H5</strain>
    </source>
</reference>
<dbReference type="PANTHER" id="PTHR43077:SF8">
    <property type="entry name" value="DOXORUBICIN RESISTANCE ABC TRANSPORTER PERMEASE PROTEIN DRRB"/>
    <property type="match status" value="1"/>
</dbReference>
<proteinExistence type="inferred from homology"/>
<feature type="domain" description="ABC transmembrane type-2" evidence="9">
    <location>
        <begin position="24"/>
        <end position="256"/>
    </location>
</feature>
<dbReference type="PROSITE" id="PS51012">
    <property type="entry name" value="ABC_TM2"/>
    <property type="match status" value="1"/>
</dbReference>
<keyword evidence="8" id="KW-0813">Transport</keyword>
<dbReference type="Pfam" id="PF01061">
    <property type="entry name" value="ABC2_membrane"/>
    <property type="match status" value="1"/>
</dbReference>
<dbReference type="InterPro" id="IPR000412">
    <property type="entry name" value="ABC_2_transport"/>
</dbReference>
<evidence type="ECO:0000313" key="10">
    <source>
        <dbReference type="EMBL" id="OXM65192.1"/>
    </source>
</evidence>
<comment type="subcellular location">
    <subcellularLocation>
        <location evidence="1 8">Cell membrane</location>
        <topology evidence="1 8">Multi-pass membrane protein</topology>
    </subcellularLocation>
</comment>
<accession>A0A229T1X8</accession>
<keyword evidence="3 8" id="KW-1003">Cell membrane</keyword>
<dbReference type="PANTHER" id="PTHR43077">
    <property type="entry name" value="TRANSPORT PERMEASE YVFS-RELATED"/>
    <property type="match status" value="1"/>
</dbReference>
<organism evidence="10 11">
    <name type="scientific">Amycolatopsis vastitatis</name>
    <dbReference type="NCBI Taxonomy" id="1905142"/>
    <lineage>
        <taxon>Bacteria</taxon>
        <taxon>Bacillati</taxon>
        <taxon>Actinomycetota</taxon>
        <taxon>Actinomycetes</taxon>
        <taxon>Pseudonocardiales</taxon>
        <taxon>Pseudonocardiaceae</taxon>
        <taxon>Amycolatopsis</taxon>
    </lineage>
</organism>
<keyword evidence="4 8" id="KW-0812">Transmembrane</keyword>
<comment type="similarity">
    <text evidence="2 8">Belongs to the ABC-2 integral membrane protein family.</text>
</comment>
<dbReference type="GO" id="GO:0140359">
    <property type="term" value="F:ABC-type transporter activity"/>
    <property type="evidence" value="ECO:0007669"/>
    <property type="project" value="InterPro"/>
</dbReference>
<evidence type="ECO:0000313" key="11">
    <source>
        <dbReference type="Proteomes" id="UP000215199"/>
    </source>
</evidence>
<dbReference type="InterPro" id="IPR051328">
    <property type="entry name" value="T7SS_ABC-Transporter"/>
</dbReference>
<evidence type="ECO:0000256" key="6">
    <source>
        <dbReference type="ARBA" id="ARBA00023136"/>
    </source>
</evidence>
<evidence type="ECO:0000259" key="9">
    <source>
        <dbReference type="PROSITE" id="PS51012"/>
    </source>
</evidence>
<evidence type="ECO:0000256" key="2">
    <source>
        <dbReference type="ARBA" id="ARBA00007783"/>
    </source>
</evidence>
<feature type="transmembrane region" description="Helical" evidence="8">
    <location>
        <begin position="103"/>
        <end position="130"/>
    </location>
</feature>
<comment type="caution">
    <text evidence="10">The sequence shown here is derived from an EMBL/GenBank/DDBJ whole genome shotgun (WGS) entry which is preliminary data.</text>
</comment>
<evidence type="ECO:0000256" key="1">
    <source>
        <dbReference type="ARBA" id="ARBA00004651"/>
    </source>
</evidence>
<feature type="transmembrane region" description="Helical" evidence="8">
    <location>
        <begin position="60"/>
        <end position="82"/>
    </location>
</feature>
<evidence type="ECO:0000256" key="3">
    <source>
        <dbReference type="ARBA" id="ARBA00022475"/>
    </source>
</evidence>
<keyword evidence="7" id="KW-0046">Antibiotic resistance</keyword>
<dbReference type="RefSeq" id="WP_093949597.1">
    <property type="nucleotide sequence ID" value="NZ_NMUL01000023.1"/>
</dbReference>
<dbReference type="Proteomes" id="UP000215199">
    <property type="component" value="Unassembled WGS sequence"/>
</dbReference>
<gene>
    <name evidence="10" type="ORF">CF165_22840</name>
</gene>
<feature type="transmembrane region" description="Helical" evidence="8">
    <location>
        <begin position="26"/>
        <end position="48"/>
    </location>
</feature>
<keyword evidence="6 8" id="KW-0472">Membrane</keyword>
<feature type="transmembrane region" description="Helical" evidence="8">
    <location>
        <begin position="172"/>
        <end position="189"/>
    </location>
</feature>
<keyword evidence="11" id="KW-1185">Reference proteome</keyword>
<dbReference type="GO" id="GO:0046677">
    <property type="term" value="P:response to antibiotic"/>
    <property type="evidence" value="ECO:0007669"/>
    <property type="project" value="UniProtKB-KW"/>
</dbReference>
<evidence type="ECO:0000256" key="8">
    <source>
        <dbReference type="RuleBase" id="RU361157"/>
    </source>
</evidence>
<evidence type="ECO:0000256" key="7">
    <source>
        <dbReference type="ARBA" id="ARBA00023251"/>
    </source>
</evidence>
<feature type="transmembrane region" description="Helical" evidence="8">
    <location>
        <begin position="136"/>
        <end position="160"/>
    </location>
</feature>
<evidence type="ECO:0000256" key="4">
    <source>
        <dbReference type="ARBA" id="ARBA00022692"/>
    </source>
</evidence>
<dbReference type="PIRSF" id="PIRSF006648">
    <property type="entry name" value="DrrB"/>
    <property type="match status" value="1"/>
</dbReference>
<dbReference type="GO" id="GO:0043190">
    <property type="term" value="C:ATP-binding cassette (ABC) transporter complex"/>
    <property type="evidence" value="ECO:0007669"/>
    <property type="project" value="InterPro"/>
</dbReference>
<evidence type="ECO:0000256" key="5">
    <source>
        <dbReference type="ARBA" id="ARBA00022989"/>
    </source>
</evidence>
<name>A0A229T1X8_9PSEU</name>
<keyword evidence="5 8" id="KW-1133">Transmembrane helix</keyword>
<dbReference type="AlphaFoldDB" id="A0A229T1X8"/>
<dbReference type="InterPro" id="IPR047817">
    <property type="entry name" value="ABC2_TM_bact-type"/>
</dbReference>
<dbReference type="EMBL" id="NMUL01000023">
    <property type="protein sequence ID" value="OXM65192.1"/>
    <property type="molecule type" value="Genomic_DNA"/>
</dbReference>
<dbReference type="OrthoDB" id="3370990at2"/>
<protein>
    <recommendedName>
        <fullName evidence="8">Transport permease protein</fullName>
    </recommendedName>
</protein>
<dbReference type="InterPro" id="IPR013525">
    <property type="entry name" value="ABC2_TM"/>
</dbReference>
<feature type="transmembrane region" description="Helical" evidence="8">
    <location>
        <begin position="234"/>
        <end position="253"/>
    </location>
</feature>
<sequence length="262" mass="27687">MRTALSEVAALAGRRLMHLRSAPGRLVGMTFNSLITILAVGYLFAGSIKVPGGGSYQEYLMAGAAAQIGLAGIAPTAIGVSVDLQRGLTDRFRSLPITRGSVLVGHSLGDLVVGLVALVVVSVVAALAGWRVHTGLLPVLGGFALLAMFIYVMIWIGVLLGMTLRNVESIDSLGGIVVIVFSFLSNAFLSTETLPPWIRPFAEWNPVSSVTNACRRLWGNPMITDSGFPGRNPVVVVVVSFVLLLIVGTVLSFRRYRVAAAA</sequence>